<dbReference type="PROSITE" id="PS51257">
    <property type="entry name" value="PROKAR_LIPOPROTEIN"/>
    <property type="match status" value="1"/>
</dbReference>
<dbReference type="RefSeq" id="WP_135394668.1">
    <property type="nucleotide sequence ID" value="NZ_SRMB01000001.1"/>
</dbReference>
<evidence type="ECO:0000313" key="2">
    <source>
        <dbReference type="EMBL" id="TGE29863.1"/>
    </source>
</evidence>
<gene>
    <name evidence="2" type="ORF">E5K02_10510</name>
</gene>
<dbReference type="OrthoDB" id="1118927at2"/>
<sequence length="149" mass="16558">MKAFYSPWLYVFCVAVSGSACSRDSMPTMEEQLVGRWEWVQTASTASTGAATPASTGHTVVVEFDRRGRARFYQDGAMIGAAKFRLKAVGNGWRKSKNLIIYRGYKSQQFYTVSGNKLILQDTDNSKGGNVYYKGKHSERNYTGLAGKN</sequence>
<name>A0A4Z0QKU4_9BACT</name>
<evidence type="ECO:0008006" key="4">
    <source>
        <dbReference type="Google" id="ProtNLM"/>
    </source>
</evidence>
<comment type="caution">
    <text evidence="2">The sequence shown here is derived from an EMBL/GenBank/DDBJ whole genome shotgun (WGS) entry which is preliminary data.</text>
</comment>
<keyword evidence="3" id="KW-1185">Reference proteome</keyword>
<keyword evidence="1" id="KW-0732">Signal</keyword>
<reference evidence="2 3" key="1">
    <citation type="submission" date="2019-04" db="EMBL/GenBank/DDBJ databases">
        <authorList>
            <person name="Feng G."/>
            <person name="Zhang J."/>
            <person name="Zhu H."/>
        </authorList>
    </citation>
    <scope>NUCLEOTIDE SEQUENCE [LARGE SCALE GENOMIC DNA]</scope>
    <source>
        <strain evidence="2 3">9PBR-1</strain>
    </source>
</reference>
<organism evidence="2 3">
    <name type="scientific">Hymenobacter metallicola</name>
    <dbReference type="NCBI Taxonomy" id="2563114"/>
    <lineage>
        <taxon>Bacteria</taxon>
        <taxon>Pseudomonadati</taxon>
        <taxon>Bacteroidota</taxon>
        <taxon>Cytophagia</taxon>
        <taxon>Cytophagales</taxon>
        <taxon>Hymenobacteraceae</taxon>
        <taxon>Hymenobacter</taxon>
    </lineage>
</organism>
<dbReference type="Proteomes" id="UP000298471">
    <property type="component" value="Unassembled WGS sequence"/>
</dbReference>
<accession>A0A4Z0QKU4</accession>
<evidence type="ECO:0000256" key="1">
    <source>
        <dbReference type="SAM" id="SignalP"/>
    </source>
</evidence>
<proteinExistence type="predicted"/>
<protein>
    <recommendedName>
        <fullName evidence="4">Lipocalin-like domain-containing protein</fullName>
    </recommendedName>
</protein>
<feature type="chain" id="PRO_5021483840" description="Lipocalin-like domain-containing protein" evidence="1">
    <location>
        <begin position="23"/>
        <end position="149"/>
    </location>
</feature>
<dbReference type="AlphaFoldDB" id="A0A4Z0QKU4"/>
<feature type="signal peptide" evidence="1">
    <location>
        <begin position="1"/>
        <end position="22"/>
    </location>
</feature>
<evidence type="ECO:0000313" key="3">
    <source>
        <dbReference type="Proteomes" id="UP000298471"/>
    </source>
</evidence>
<dbReference type="EMBL" id="SRMB01000001">
    <property type="protein sequence ID" value="TGE29863.1"/>
    <property type="molecule type" value="Genomic_DNA"/>
</dbReference>